<sequence length="636" mass="70662">MQETGTYGGLLPDQVERIASLFDAHLSLINDVRELYRERTTIEREYANKLQALAKKATDKKGKFEAVLAVGEDPTKAWDVSTIQQNTLDTAYGSLVDSLVGASQDHISIAEALTSQVVEVLRAVEVKGTEARKKEMQFFQKLIADRDRVYADRLKTKYKYDEECIEIETNRQKQGRVSDDKHTDRVAKQIEQQRNDMLNSKNIYLISTAIANEAKAKFYGEDLPLLEDQFQALQTRLVQRVTKILQHSQALELGHLDHLKNRINTCEQVLARVDPIKDQTLFIEHNIRPFTAPADWKFEPCATHYDTSDMSVEPAPKIFLQNKLSRCRSKLGELNPLIEAKRREADQLARQLMGYTADYAVGNIDEMSDNYLEAAHQLTLYTVSERILKAEIDTIVAAVGDDEGGRYPHAFKSASFSIPTTCGYCKSSIWGLSKQGKTCKTCGISVHSKCELKVPADCQHPEAERPSSVLPRKTSIASTTGPARSPPTASSFVKSVASEEQEDSYPSARVLFDFTATSAFELDITEGSIVKVLEPDDGSGWVKVASSRGKGGLVPASYLELDSSEPSGDTDFSGQRVRAIYAYQSQGDDELSLTEGEILELTSGPNGGQNYGDGWWEGINAAKRRGIFPSNYVELA</sequence>
<organism evidence="1 2">
    <name type="scientific">Pluteus cervinus</name>
    <dbReference type="NCBI Taxonomy" id="181527"/>
    <lineage>
        <taxon>Eukaryota</taxon>
        <taxon>Fungi</taxon>
        <taxon>Dikarya</taxon>
        <taxon>Basidiomycota</taxon>
        <taxon>Agaricomycotina</taxon>
        <taxon>Agaricomycetes</taxon>
        <taxon>Agaricomycetidae</taxon>
        <taxon>Agaricales</taxon>
        <taxon>Pluteineae</taxon>
        <taxon>Pluteaceae</taxon>
        <taxon>Pluteus</taxon>
    </lineage>
</organism>
<proteinExistence type="predicted"/>
<keyword evidence="2" id="KW-1185">Reference proteome</keyword>
<protein>
    <submittedName>
        <fullName evidence="1">Uncharacterized protein</fullName>
    </submittedName>
</protein>
<name>A0ACD3AW14_9AGAR</name>
<accession>A0ACD3AW14</accession>
<reference evidence="1 2" key="1">
    <citation type="journal article" date="2019" name="Nat. Ecol. Evol.">
        <title>Megaphylogeny resolves global patterns of mushroom evolution.</title>
        <authorList>
            <person name="Varga T."/>
            <person name="Krizsan K."/>
            <person name="Foldi C."/>
            <person name="Dima B."/>
            <person name="Sanchez-Garcia M."/>
            <person name="Sanchez-Ramirez S."/>
            <person name="Szollosi G.J."/>
            <person name="Szarkandi J.G."/>
            <person name="Papp V."/>
            <person name="Albert L."/>
            <person name="Andreopoulos W."/>
            <person name="Angelini C."/>
            <person name="Antonin V."/>
            <person name="Barry K.W."/>
            <person name="Bougher N.L."/>
            <person name="Buchanan P."/>
            <person name="Buyck B."/>
            <person name="Bense V."/>
            <person name="Catcheside P."/>
            <person name="Chovatia M."/>
            <person name="Cooper J."/>
            <person name="Damon W."/>
            <person name="Desjardin D."/>
            <person name="Finy P."/>
            <person name="Geml J."/>
            <person name="Haridas S."/>
            <person name="Hughes K."/>
            <person name="Justo A."/>
            <person name="Karasinski D."/>
            <person name="Kautmanova I."/>
            <person name="Kiss B."/>
            <person name="Kocsube S."/>
            <person name="Kotiranta H."/>
            <person name="LaButti K.M."/>
            <person name="Lechner B.E."/>
            <person name="Liimatainen K."/>
            <person name="Lipzen A."/>
            <person name="Lukacs Z."/>
            <person name="Mihaltcheva S."/>
            <person name="Morgado L.N."/>
            <person name="Niskanen T."/>
            <person name="Noordeloos M.E."/>
            <person name="Ohm R.A."/>
            <person name="Ortiz-Santana B."/>
            <person name="Ovrebo C."/>
            <person name="Racz N."/>
            <person name="Riley R."/>
            <person name="Savchenko A."/>
            <person name="Shiryaev A."/>
            <person name="Soop K."/>
            <person name="Spirin V."/>
            <person name="Szebenyi C."/>
            <person name="Tomsovsky M."/>
            <person name="Tulloss R.E."/>
            <person name="Uehling J."/>
            <person name="Grigoriev I.V."/>
            <person name="Vagvolgyi C."/>
            <person name="Papp T."/>
            <person name="Martin F.M."/>
            <person name="Miettinen O."/>
            <person name="Hibbett D.S."/>
            <person name="Nagy L.G."/>
        </authorList>
    </citation>
    <scope>NUCLEOTIDE SEQUENCE [LARGE SCALE GENOMIC DNA]</scope>
    <source>
        <strain evidence="1 2">NL-1719</strain>
    </source>
</reference>
<evidence type="ECO:0000313" key="2">
    <source>
        <dbReference type="Proteomes" id="UP000308600"/>
    </source>
</evidence>
<dbReference type="EMBL" id="ML208329">
    <property type="protein sequence ID" value="TFK69539.1"/>
    <property type="molecule type" value="Genomic_DNA"/>
</dbReference>
<dbReference type="Proteomes" id="UP000308600">
    <property type="component" value="Unassembled WGS sequence"/>
</dbReference>
<evidence type="ECO:0000313" key="1">
    <source>
        <dbReference type="EMBL" id="TFK69539.1"/>
    </source>
</evidence>
<gene>
    <name evidence="1" type="ORF">BDN72DRAFT_610575</name>
</gene>